<dbReference type="GeneID" id="14867944"/>
<dbReference type="KEGG" id="dfa:DFA_09626"/>
<dbReference type="RefSeq" id="XP_004352280.1">
    <property type="nucleotide sequence ID" value="XM_004352228.1"/>
</dbReference>
<sequence>MVYVSGAARLSVKTICSSLDRLSVGSMVRCVNGPTSKNWSKELLNNGSIVVNGHSTALKLTSDGRCSEKSAGTITTDGSSNRLLER</sequence>
<dbReference type="Proteomes" id="UP000007797">
    <property type="component" value="Unassembled WGS sequence"/>
</dbReference>
<dbReference type="EMBL" id="GL883025">
    <property type="protein sequence ID" value="EGG15955.1"/>
    <property type="molecule type" value="Genomic_DNA"/>
</dbReference>
<gene>
    <name evidence="1" type="ORF">DFA_09626</name>
</gene>
<name>F4Q855_CACFS</name>
<organism evidence="1 2">
    <name type="scientific">Cavenderia fasciculata</name>
    <name type="common">Slime mold</name>
    <name type="synonym">Dictyostelium fasciculatum</name>
    <dbReference type="NCBI Taxonomy" id="261658"/>
    <lineage>
        <taxon>Eukaryota</taxon>
        <taxon>Amoebozoa</taxon>
        <taxon>Evosea</taxon>
        <taxon>Eumycetozoa</taxon>
        <taxon>Dictyostelia</taxon>
        <taxon>Acytosteliales</taxon>
        <taxon>Cavenderiaceae</taxon>
        <taxon>Cavenderia</taxon>
    </lineage>
</organism>
<reference evidence="2" key="1">
    <citation type="journal article" date="2011" name="Genome Res.">
        <title>Phylogeny-wide analysis of social amoeba genomes highlights ancient origins for complex intercellular communication.</title>
        <authorList>
            <person name="Heidel A.J."/>
            <person name="Lawal H.M."/>
            <person name="Felder M."/>
            <person name="Schilde C."/>
            <person name="Helps N.R."/>
            <person name="Tunggal B."/>
            <person name="Rivero F."/>
            <person name="John U."/>
            <person name="Schleicher M."/>
            <person name="Eichinger L."/>
            <person name="Platzer M."/>
            <person name="Noegel A.A."/>
            <person name="Schaap P."/>
            <person name="Gloeckner G."/>
        </authorList>
    </citation>
    <scope>NUCLEOTIDE SEQUENCE [LARGE SCALE GENOMIC DNA]</scope>
    <source>
        <strain evidence="2">SH3</strain>
    </source>
</reference>
<proteinExistence type="predicted"/>
<keyword evidence="2" id="KW-1185">Reference proteome</keyword>
<evidence type="ECO:0000313" key="1">
    <source>
        <dbReference type="EMBL" id="EGG15955.1"/>
    </source>
</evidence>
<accession>F4Q855</accession>
<evidence type="ECO:0000313" key="2">
    <source>
        <dbReference type="Proteomes" id="UP000007797"/>
    </source>
</evidence>
<protein>
    <submittedName>
        <fullName evidence="1">Uncharacterized protein</fullName>
    </submittedName>
</protein>
<dbReference type="AlphaFoldDB" id="F4Q855"/>